<dbReference type="STRING" id="1077348.A0A2G8RPP7"/>
<sequence length="290" mass="30795">MATQTRSFIVFKDEPEEPPVQVVSLKSSTQEGVLNVLASPTKTANSSALTAPASTGALLVFCPDKENIDPLTGSRALSEQSLGKKRKTALIVKAQPASPSKKPRPLAEKPAKKPSSSKSKSRSSTEKKAKRSTSTSSKRSSSSRTRREPSLPRLAEEAEETAEAAPLDQAMIDAKCKELTVLPLADISEAYEQAATKEDVVESAEKAAEVKAAVDAVAEKVERPVTPPPAAQKEDASTSPVAPASAASVFSTPERKRIYSAFTFSSPSPASKRYASTRGSSVDRFSDIVF</sequence>
<dbReference type="OrthoDB" id="3265369at2759"/>
<evidence type="ECO:0000313" key="2">
    <source>
        <dbReference type="EMBL" id="PIL23495.1"/>
    </source>
</evidence>
<dbReference type="Proteomes" id="UP000230002">
    <property type="component" value="Unassembled WGS sequence"/>
</dbReference>
<dbReference type="AlphaFoldDB" id="A0A2G8RPP7"/>
<feature type="region of interest" description="Disordered" evidence="1">
    <location>
        <begin position="264"/>
        <end position="290"/>
    </location>
</feature>
<evidence type="ECO:0000313" key="3">
    <source>
        <dbReference type="Proteomes" id="UP000230002"/>
    </source>
</evidence>
<keyword evidence="3" id="KW-1185">Reference proteome</keyword>
<accession>A0A2G8RPP7</accession>
<reference evidence="2 3" key="1">
    <citation type="journal article" date="2015" name="Sci. Rep.">
        <title>Chromosome-level genome map provides insights into diverse defense mechanisms in the medicinal fungus Ganoderma sinense.</title>
        <authorList>
            <person name="Zhu Y."/>
            <person name="Xu J."/>
            <person name="Sun C."/>
            <person name="Zhou S."/>
            <person name="Xu H."/>
            <person name="Nelson D.R."/>
            <person name="Qian J."/>
            <person name="Song J."/>
            <person name="Luo H."/>
            <person name="Xiang L."/>
            <person name="Li Y."/>
            <person name="Xu Z."/>
            <person name="Ji A."/>
            <person name="Wang L."/>
            <person name="Lu S."/>
            <person name="Hayward A."/>
            <person name="Sun W."/>
            <person name="Li X."/>
            <person name="Schwartz D.C."/>
            <person name="Wang Y."/>
            <person name="Chen S."/>
        </authorList>
    </citation>
    <scope>NUCLEOTIDE SEQUENCE [LARGE SCALE GENOMIC DNA]</scope>
    <source>
        <strain evidence="2 3">ZZ0214-1</strain>
    </source>
</reference>
<organism evidence="2 3">
    <name type="scientific">Ganoderma sinense ZZ0214-1</name>
    <dbReference type="NCBI Taxonomy" id="1077348"/>
    <lineage>
        <taxon>Eukaryota</taxon>
        <taxon>Fungi</taxon>
        <taxon>Dikarya</taxon>
        <taxon>Basidiomycota</taxon>
        <taxon>Agaricomycotina</taxon>
        <taxon>Agaricomycetes</taxon>
        <taxon>Polyporales</taxon>
        <taxon>Polyporaceae</taxon>
        <taxon>Ganoderma</taxon>
    </lineage>
</organism>
<protein>
    <submittedName>
        <fullName evidence="2">Uncharacterized protein</fullName>
    </submittedName>
</protein>
<feature type="region of interest" description="Disordered" evidence="1">
    <location>
        <begin position="69"/>
        <end position="170"/>
    </location>
</feature>
<evidence type="ECO:0000256" key="1">
    <source>
        <dbReference type="SAM" id="MobiDB-lite"/>
    </source>
</evidence>
<feature type="compositionally biased region" description="Basic and acidic residues" evidence="1">
    <location>
        <begin position="145"/>
        <end position="156"/>
    </location>
</feature>
<feature type="region of interest" description="Disordered" evidence="1">
    <location>
        <begin position="220"/>
        <end position="249"/>
    </location>
</feature>
<feature type="compositionally biased region" description="Low complexity" evidence="1">
    <location>
        <begin position="132"/>
        <end position="143"/>
    </location>
</feature>
<name>A0A2G8RPP7_9APHY</name>
<proteinExistence type="predicted"/>
<feature type="compositionally biased region" description="Low complexity" evidence="1">
    <location>
        <begin position="237"/>
        <end position="249"/>
    </location>
</feature>
<comment type="caution">
    <text evidence="2">The sequence shown here is derived from an EMBL/GenBank/DDBJ whole genome shotgun (WGS) entry which is preliminary data.</text>
</comment>
<gene>
    <name evidence="2" type="ORF">GSI_14806</name>
</gene>
<dbReference type="EMBL" id="AYKW01000068">
    <property type="protein sequence ID" value="PIL23495.1"/>
    <property type="molecule type" value="Genomic_DNA"/>
</dbReference>